<comment type="caution">
    <text evidence="5">The sequence shown here is derived from an EMBL/GenBank/DDBJ whole genome shotgun (WGS) entry which is preliminary data.</text>
</comment>
<feature type="region of interest" description="Disordered" evidence="3">
    <location>
        <begin position="346"/>
        <end position="373"/>
    </location>
</feature>
<dbReference type="InterPro" id="IPR014043">
    <property type="entry name" value="Acyl_transferase_dom"/>
</dbReference>
<dbReference type="EC" id="2.3.1.-" evidence="5"/>
<dbReference type="InterPro" id="IPR016035">
    <property type="entry name" value="Acyl_Trfase/lysoPLipase"/>
</dbReference>
<dbReference type="Pfam" id="PF00698">
    <property type="entry name" value="Acyl_transf_1"/>
    <property type="match status" value="1"/>
</dbReference>
<protein>
    <submittedName>
        <fullName evidence="5">Acyltransferase domain-containing protein</fullName>
        <ecNumber evidence="5">2.3.1.-</ecNumber>
    </submittedName>
</protein>
<dbReference type="Gene3D" id="3.40.366.10">
    <property type="entry name" value="Malonyl-Coenzyme A Acyl Carrier Protein, domain 2"/>
    <property type="match status" value="1"/>
</dbReference>
<dbReference type="InterPro" id="IPR001227">
    <property type="entry name" value="Ac_transferase_dom_sf"/>
</dbReference>
<feature type="compositionally biased region" description="Polar residues" evidence="3">
    <location>
        <begin position="363"/>
        <end position="373"/>
    </location>
</feature>
<dbReference type="PANTHER" id="PTHR43775:SF51">
    <property type="entry name" value="INACTIVE PHENOLPHTHIOCEROL SYNTHESIS POLYKETIDE SYNTHASE TYPE I PKS1-RELATED"/>
    <property type="match status" value="1"/>
</dbReference>
<evidence type="ECO:0000256" key="2">
    <source>
        <dbReference type="ARBA" id="ARBA00023315"/>
    </source>
</evidence>
<dbReference type="EMBL" id="JAYFSI010000005">
    <property type="protein sequence ID" value="MEA5362608.1"/>
    <property type="molecule type" value="Genomic_DNA"/>
</dbReference>
<dbReference type="GO" id="GO:0016746">
    <property type="term" value="F:acyltransferase activity"/>
    <property type="evidence" value="ECO:0007669"/>
    <property type="project" value="UniProtKB-KW"/>
</dbReference>
<feature type="domain" description="Malonyl-CoA:ACP transacylase (MAT)" evidence="4">
    <location>
        <begin position="13"/>
        <end position="307"/>
    </location>
</feature>
<dbReference type="PANTHER" id="PTHR43775">
    <property type="entry name" value="FATTY ACID SYNTHASE"/>
    <property type="match status" value="1"/>
</dbReference>
<evidence type="ECO:0000259" key="4">
    <source>
        <dbReference type="SMART" id="SM00827"/>
    </source>
</evidence>
<dbReference type="SMART" id="SM00827">
    <property type="entry name" value="PKS_AT"/>
    <property type="match status" value="1"/>
</dbReference>
<evidence type="ECO:0000256" key="3">
    <source>
        <dbReference type="SAM" id="MobiDB-lite"/>
    </source>
</evidence>
<accession>A0ABU5R8R9</accession>
<dbReference type="SUPFAM" id="SSF52151">
    <property type="entry name" value="FabD/lysophospholipase-like"/>
    <property type="match status" value="1"/>
</dbReference>
<dbReference type="Gene3D" id="3.30.70.250">
    <property type="entry name" value="Malonyl-CoA ACP transacylase, ACP-binding"/>
    <property type="match status" value="1"/>
</dbReference>
<proteinExistence type="predicted"/>
<dbReference type="InterPro" id="IPR016036">
    <property type="entry name" value="Malonyl_transacylase_ACP-bd"/>
</dbReference>
<keyword evidence="1 5" id="KW-0808">Transferase</keyword>
<dbReference type="SUPFAM" id="SSF55048">
    <property type="entry name" value="Probable ACP-binding domain of malonyl-CoA ACP transacylase"/>
    <property type="match status" value="1"/>
</dbReference>
<sequence length="373" mass="39003">MDASPGPLPVTFLFPGQGSQYPGMARELYEHQPAFRDRVDECAGSLEPGLGASVRRVLLGEPASAAAHDGAETAQPALFTLEYALAGLWRSWGLSPSCVLGHSLGAYAAACTADVLSVADALALVVARGRLLGSLPAGAMLAVFLPENDLGSLLPGELSVAAVNDATQCVVSGSPAVIARFEAELAERRVESLRLRISSPAHSHLLDPVLAEFGAHVRDVELRAPAVPWISDTNGEPVGDDDARDPRYWVSHLRRTVRFADALSTAMDGEPKAFLEVGPGDTLITLARRRRAAAARHTLLTSLPGRIERTSALGRVLGTAGVLRTRGFSLAGQRVSGDVDAFSFGEKPAENRGPGVAVMVDSSGASSDTGEGS</sequence>
<evidence type="ECO:0000313" key="6">
    <source>
        <dbReference type="Proteomes" id="UP001304298"/>
    </source>
</evidence>
<keyword evidence="2 5" id="KW-0012">Acyltransferase</keyword>
<dbReference type="Proteomes" id="UP001304298">
    <property type="component" value="Unassembled WGS sequence"/>
</dbReference>
<name>A0ABU5R8R9_9PSEU</name>
<keyword evidence="6" id="KW-1185">Reference proteome</keyword>
<gene>
    <name evidence="5" type="ORF">VA596_23940</name>
</gene>
<reference evidence="5 6" key="1">
    <citation type="submission" date="2023-12" db="EMBL/GenBank/DDBJ databases">
        <title>Amycolatopsis sp. V23-08.</title>
        <authorList>
            <person name="Somphong A."/>
        </authorList>
    </citation>
    <scope>NUCLEOTIDE SEQUENCE [LARGE SCALE GENOMIC DNA]</scope>
    <source>
        <strain evidence="5 6">V23-08</strain>
    </source>
</reference>
<dbReference type="RefSeq" id="WP_323330192.1">
    <property type="nucleotide sequence ID" value="NZ_JAYFSI010000005.1"/>
</dbReference>
<organism evidence="5 6">
    <name type="scientific">Amycolatopsis heterodermiae</name>
    <dbReference type="NCBI Taxonomy" id="3110235"/>
    <lineage>
        <taxon>Bacteria</taxon>
        <taxon>Bacillati</taxon>
        <taxon>Actinomycetota</taxon>
        <taxon>Actinomycetes</taxon>
        <taxon>Pseudonocardiales</taxon>
        <taxon>Pseudonocardiaceae</taxon>
        <taxon>Amycolatopsis</taxon>
    </lineage>
</organism>
<dbReference type="InterPro" id="IPR050091">
    <property type="entry name" value="PKS_NRPS_Biosynth_Enz"/>
</dbReference>
<evidence type="ECO:0000313" key="5">
    <source>
        <dbReference type="EMBL" id="MEA5362608.1"/>
    </source>
</evidence>
<evidence type="ECO:0000256" key="1">
    <source>
        <dbReference type="ARBA" id="ARBA00022679"/>
    </source>
</evidence>
<dbReference type="Gene3D" id="3.30.70.3290">
    <property type="match status" value="1"/>
</dbReference>